<feature type="transmembrane region" description="Helical" evidence="8">
    <location>
        <begin position="6"/>
        <end position="22"/>
    </location>
</feature>
<proteinExistence type="inferred from homology"/>
<keyword evidence="5 8" id="KW-0812">Transmembrane</keyword>
<keyword evidence="4" id="KW-1003">Cell membrane</keyword>
<evidence type="ECO:0000313" key="10">
    <source>
        <dbReference type="Proteomes" id="UP000823631"/>
    </source>
</evidence>
<comment type="subcellular location">
    <subcellularLocation>
        <location evidence="1">Cell membrane</location>
        <topology evidence="1">Multi-pass membrane protein</topology>
    </subcellularLocation>
</comment>
<organism evidence="9 10">
    <name type="scientific">Candidatus Avisuccinivibrio stercorigallinarum</name>
    <dbReference type="NCBI Taxonomy" id="2840704"/>
    <lineage>
        <taxon>Bacteria</taxon>
        <taxon>Pseudomonadati</taxon>
        <taxon>Pseudomonadota</taxon>
        <taxon>Gammaproteobacteria</taxon>
        <taxon>Aeromonadales</taxon>
        <taxon>Succinivibrionaceae</taxon>
        <taxon>Succinivibrionaceae incertae sedis</taxon>
        <taxon>Candidatus Avisuccinivibrio</taxon>
    </lineage>
</organism>
<dbReference type="EMBL" id="JADINH010000010">
    <property type="protein sequence ID" value="MBO8414906.1"/>
    <property type="molecule type" value="Genomic_DNA"/>
</dbReference>
<feature type="transmembrane region" description="Helical" evidence="8">
    <location>
        <begin position="191"/>
        <end position="210"/>
    </location>
</feature>
<feature type="transmembrane region" description="Helical" evidence="8">
    <location>
        <begin position="62"/>
        <end position="85"/>
    </location>
</feature>
<accession>A0A9D9GSB9</accession>
<comment type="caution">
    <text evidence="9">The sequence shown here is derived from an EMBL/GenBank/DDBJ whole genome shotgun (WGS) entry which is preliminary data.</text>
</comment>
<dbReference type="Gene3D" id="1.20.1530.20">
    <property type="match status" value="1"/>
</dbReference>
<feature type="transmembrane region" description="Helical" evidence="8">
    <location>
        <begin position="34"/>
        <end position="50"/>
    </location>
</feature>
<evidence type="ECO:0000256" key="8">
    <source>
        <dbReference type="SAM" id="Phobius"/>
    </source>
</evidence>
<dbReference type="GO" id="GO:0055085">
    <property type="term" value="P:transmembrane transport"/>
    <property type="evidence" value="ECO:0007669"/>
    <property type="project" value="InterPro"/>
</dbReference>
<comment type="similarity">
    <text evidence="2">Belongs to the auxin efflux carrier (TC 2.A.69) family.</text>
</comment>
<keyword evidence="3" id="KW-0813">Transport</keyword>
<protein>
    <submittedName>
        <fullName evidence="9">AEC family transporter</fullName>
    </submittedName>
</protein>
<gene>
    <name evidence="9" type="ORF">IAB19_00795</name>
</gene>
<dbReference type="InterPro" id="IPR004776">
    <property type="entry name" value="Mem_transp_PIN-like"/>
</dbReference>
<evidence type="ECO:0000256" key="4">
    <source>
        <dbReference type="ARBA" id="ARBA00022475"/>
    </source>
</evidence>
<dbReference type="Proteomes" id="UP000823631">
    <property type="component" value="Unassembled WGS sequence"/>
</dbReference>
<dbReference type="GO" id="GO:0005886">
    <property type="term" value="C:plasma membrane"/>
    <property type="evidence" value="ECO:0007669"/>
    <property type="project" value="UniProtKB-SubCell"/>
</dbReference>
<evidence type="ECO:0000256" key="6">
    <source>
        <dbReference type="ARBA" id="ARBA00022989"/>
    </source>
</evidence>
<sequence>MDNIFLQMGILFLLILAGFICHKCKLMDHEFDRMLSNFIVKVSCPALVLSSTMGDQIPDRELVVPLLGVGVATYFVIGLVSWFAAKLFTKEQSLRGEFAFMLTFGNVSFIGYPVVASLFGTDAIFFASVLNFANAIFIYSLGPIVIAGRSNNNKISPLFLFSPIMLASYAAIAIVLIGLKDFPKLVSEPLSMLGSMTVPGALLIIGSSIAQMPLRGILGTANVYALSLCRLLILPFAVYFFSLLFTDSVQVVTINTVLFAMPIATLGIMFCLIAGKDESTMARATFISTVFSMITIPCVTTVVNFLNTIFLPG</sequence>
<evidence type="ECO:0000256" key="5">
    <source>
        <dbReference type="ARBA" id="ARBA00022692"/>
    </source>
</evidence>
<evidence type="ECO:0000256" key="1">
    <source>
        <dbReference type="ARBA" id="ARBA00004651"/>
    </source>
</evidence>
<feature type="transmembrane region" description="Helical" evidence="8">
    <location>
        <begin position="97"/>
        <end position="119"/>
    </location>
</feature>
<dbReference type="AlphaFoldDB" id="A0A9D9GSB9"/>
<feature type="transmembrane region" description="Helical" evidence="8">
    <location>
        <begin position="251"/>
        <end position="274"/>
    </location>
</feature>
<dbReference type="PANTHER" id="PTHR36838">
    <property type="entry name" value="AUXIN EFFLUX CARRIER FAMILY PROTEIN"/>
    <property type="match status" value="1"/>
</dbReference>
<dbReference type="PANTHER" id="PTHR36838:SF1">
    <property type="entry name" value="SLR1864 PROTEIN"/>
    <property type="match status" value="1"/>
</dbReference>
<reference evidence="9" key="2">
    <citation type="journal article" date="2021" name="PeerJ">
        <title>Extensive microbial diversity within the chicken gut microbiome revealed by metagenomics and culture.</title>
        <authorList>
            <person name="Gilroy R."/>
            <person name="Ravi A."/>
            <person name="Getino M."/>
            <person name="Pursley I."/>
            <person name="Horton D.L."/>
            <person name="Alikhan N.F."/>
            <person name="Baker D."/>
            <person name="Gharbi K."/>
            <person name="Hall N."/>
            <person name="Watson M."/>
            <person name="Adriaenssens E.M."/>
            <person name="Foster-Nyarko E."/>
            <person name="Jarju S."/>
            <person name="Secka A."/>
            <person name="Antonio M."/>
            <person name="Oren A."/>
            <person name="Chaudhuri R.R."/>
            <person name="La Ragione R."/>
            <person name="Hildebrand F."/>
            <person name="Pallen M.J."/>
        </authorList>
    </citation>
    <scope>NUCLEOTIDE SEQUENCE</scope>
    <source>
        <strain evidence="9">17213</strain>
    </source>
</reference>
<reference evidence="9" key="1">
    <citation type="submission" date="2020-10" db="EMBL/GenBank/DDBJ databases">
        <authorList>
            <person name="Gilroy R."/>
        </authorList>
    </citation>
    <scope>NUCLEOTIDE SEQUENCE</scope>
    <source>
        <strain evidence="9">17213</strain>
    </source>
</reference>
<feature type="transmembrane region" description="Helical" evidence="8">
    <location>
        <begin position="286"/>
        <end position="310"/>
    </location>
</feature>
<dbReference type="Pfam" id="PF03547">
    <property type="entry name" value="Mem_trans"/>
    <property type="match status" value="2"/>
</dbReference>
<keyword evidence="7 8" id="KW-0472">Membrane</keyword>
<dbReference type="InterPro" id="IPR038770">
    <property type="entry name" value="Na+/solute_symporter_sf"/>
</dbReference>
<evidence type="ECO:0000313" key="9">
    <source>
        <dbReference type="EMBL" id="MBO8414906.1"/>
    </source>
</evidence>
<name>A0A9D9GSB9_9GAMM</name>
<evidence type="ECO:0000256" key="2">
    <source>
        <dbReference type="ARBA" id="ARBA00010145"/>
    </source>
</evidence>
<feature type="transmembrane region" description="Helical" evidence="8">
    <location>
        <begin position="222"/>
        <end position="245"/>
    </location>
</feature>
<feature type="transmembrane region" description="Helical" evidence="8">
    <location>
        <begin position="125"/>
        <end position="146"/>
    </location>
</feature>
<evidence type="ECO:0000256" key="7">
    <source>
        <dbReference type="ARBA" id="ARBA00023136"/>
    </source>
</evidence>
<feature type="transmembrane region" description="Helical" evidence="8">
    <location>
        <begin position="158"/>
        <end position="179"/>
    </location>
</feature>
<evidence type="ECO:0000256" key="3">
    <source>
        <dbReference type="ARBA" id="ARBA00022448"/>
    </source>
</evidence>
<keyword evidence="6 8" id="KW-1133">Transmembrane helix</keyword>